<organism evidence="2 3">
    <name type="scientific">Diploscapter pachys</name>
    <dbReference type="NCBI Taxonomy" id="2018661"/>
    <lineage>
        <taxon>Eukaryota</taxon>
        <taxon>Metazoa</taxon>
        <taxon>Ecdysozoa</taxon>
        <taxon>Nematoda</taxon>
        <taxon>Chromadorea</taxon>
        <taxon>Rhabditida</taxon>
        <taxon>Rhabditina</taxon>
        <taxon>Rhabditomorpha</taxon>
        <taxon>Rhabditoidea</taxon>
        <taxon>Rhabditidae</taxon>
        <taxon>Diploscapter</taxon>
    </lineage>
</organism>
<feature type="compositionally biased region" description="Acidic residues" evidence="1">
    <location>
        <begin position="184"/>
        <end position="198"/>
    </location>
</feature>
<sequence length="324" mass="35455">MGMKHHSKSGSSGHRKRKIDSHKKAVTSDLLPLSSFISSPRLLAENAIDSLDATLVDAMLPTFLKNRNREDVLQLMAEELKAMSRRKILNIIEGKLLTEGDESVPDEVADLFADRKDDDADEEEFDISEGGSAYSEDELESRHTTPERYQIRTSSLASEETEGKVSGQDLGGESEYGQRRVVLDDEEVRTEAEVEGTSEIEKQTVRTENGVAEEENHVIIVGAQEQQQENGEEVIVNGAAPAEEDEIEEGEIRDSPEDEHLSTISTESLNSDRRVVISSRRPRCNSSAASGVVVSVSSASTPSSSSSPPPSDESELVVSDIELE</sequence>
<comment type="caution">
    <text evidence="2">The sequence shown here is derived from an EMBL/GenBank/DDBJ whole genome shotgun (WGS) entry which is preliminary data.</text>
</comment>
<evidence type="ECO:0000313" key="2">
    <source>
        <dbReference type="EMBL" id="PAV62987.1"/>
    </source>
</evidence>
<evidence type="ECO:0000256" key="1">
    <source>
        <dbReference type="SAM" id="MobiDB-lite"/>
    </source>
</evidence>
<feature type="compositionally biased region" description="Low complexity" evidence="1">
    <location>
        <begin position="286"/>
        <end position="306"/>
    </location>
</feature>
<feature type="region of interest" description="Disordered" evidence="1">
    <location>
        <begin position="225"/>
        <end position="324"/>
    </location>
</feature>
<feature type="region of interest" description="Disordered" evidence="1">
    <location>
        <begin position="113"/>
        <end position="211"/>
    </location>
</feature>
<feature type="compositionally biased region" description="Basic and acidic residues" evidence="1">
    <location>
        <begin position="140"/>
        <end position="150"/>
    </location>
</feature>
<feature type="compositionally biased region" description="Basic and acidic residues" evidence="1">
    <location>
        <begin position="250"/>
        <end position="261"/>
    </location>
</feature>
<dbReference type="AlphaFoldDB" id="A0A2A2JMV8"/>
<feature type="region of interest" description="Disordered" evidence="1">
    <location>
        <begin position="1"/>
        <end position="24"/>
    </location>
</feature>
<name>A0A2A2JMV8_9BILA</name>
<protein>
    <submittedName>
        <fullName evidence="2">Uncharacterized protein</fullName>
    </submittedName>
</protein>
<reference evidence="2 3" key="1">
    <citation type="journal article" date="2017" name="Curr. Biol.">
        <title>Genome architecture and evolution of a unichromosomal asexual nematode.</title>
        <authorList>
            <person name="Fradin H."/>
            <person name="Zegar C."/>
            <person name="Gutwein M."/>
            <person name="Lucas J."/>
            <person name="Kovtun M."/>
            <person name="Corcoran D."/>
            <person name="Baugh L.R."/>
            <person name="Kiontke K."/>
            <person name="Gunsalus K."/>
            <person name="Fitch D.H."/>
            <person name="Piano F."/>
        </authorList>
    </citation>
    <scope>NUCLEOTIDE SEQUENCE [LARGE SCALE GENOMIC DNA]</scope>
    <source>
        <strain evidence="2">PF1309</strain>
    </source>
</reference>
<dbReference type="OrthoDB" id="10064012at2759"/>
<dbReference type="Proteomes" id="UP000218231">
    <property type="component" value="Unassembled WGS sequence"/>
</dbReference>
<proteinExistence type="predicted"/>
<dbReference type="InterPro" id="IPR038991">
    <property type="entry name" value="CAAP1"/>
</dbReference>
<gene>
    <name evidence="2" type="ORF">WR25_03879</name>
</gene>
<dbReference type="EMBL" id="LIAE01010337">
    <property type="protein sequence ID" value="PAV62987.1"/>
    <property type="molecule type" value="Genomic_DNA"/>
</dbReference>
<dbReference type="Pfam" id="PF15335">
    <property type="entry name" value="CAAP1"/>
    <property type="match status" value="1"/>
</dbReference>
<evidence type="ECO:0000313" key="3">
    <source>
        <dbReference type="Proteomes" id="UP000218231"/>
    </source>
</evidence>
<accession>A0A2A2JMV8</accession>
<dbReference type="GO" id="GO:0042981">
    <property type="term" value="P:regulation of apoptotic process"/>
    <property type="evidence" value="ECO:0007669"/>
    <property type="project" value="InterPro"/>
</dbReference>
<keyword evidence="3" id="KW-1185">Reference proteome</keyword>